<comment type="caution">
    <text evidence="2">The sequence shown here is derived from an EMBL/GenBank/DDBJ whole genome shotgun (WGS) entry which is preliminary data.</text>
</comment>
<dbReference type="EMBL" id="QSKO01000003">
    <property type="protein sequence ID" value="RHE77520.1"/>
    <property type="molecule type" value="Genomic_DNA"/>
</dbReference>
<dbReference type="InterPro" id="IPR056937">
    <property type="entry name" value="YqbQ/XkdQ"/>
</dbReference>
<dbReference type="Pfam" id="PF24032">
    <property type="entry name" value="YQBQ"/>
    <property type="match status" value="1"/>
</dbReference>
<sequence length="349" mass="38246">MYSYNGGKNAEATRGKIVEWNPSSRTSGEKFKVKAYDVLYDLQESQDHVYFSAGVKTKSAIVQVLKRWGIKVTSYSGPNVKHGKLAYKSEKLGTVVVKILKEAKKKGGIEACLRAVKMNVTVVGFGTNKTVYHFEETQHLTEVNHKISTTGMVTRVKIIGKANDDGCSPVEATVDGKTSYGIRQKIVSRGTNDTLDEAKKEAREILADDGKPKEEITIKLPDIPIIRKGDKIHLKTASISAGYYIVISATHDVDKMLMTLGLKKAPAAKKSSGNKKTKAKSYDVGDIVNFHGGKHYVSSYPDARGYSVGAGKAKITIKGGSGKAHPWHLVTQNWNQTHVWGWVDDGSFD</sequence>
<evidence type="ECO:0000313" key="3">
    <source>
        <dbReference type="Proteomes" id="UP000283928"/>
    </source>
</evidence>
<dbReference type="Proteomes" id="UP000283928">
    <property type="component" value="Unassembled WGS sequence"/>
</dbReference>
<organism evidence="2 3">
    <name type="scientific">Blautia obeum</name>
    <dbReference type="NCBI Taxonomy" id="40520"/>
    <lineage>
        <taxon>Bacteria</taxon>
        <taxon>Bacillati</taxon>
        <taxon>Bacillota</taxon>
        <taxon>Clostridia</taxon>
        <taxon>Lachnospirales</taxon>
        <taxon>Lachnospiraceae</taxon>
        <taxon>Blautia</taxon>
    </lineage>
</organism>
<reference evidence="2 3" key="1">
    <citation type="submission" date="2018-08" db="EMBL/GenBank/DDBJ databases">
        <title>A genome reference for cultivated species of the human gut microbiota.</title>
        <authorList>
            <person name="Zou Y."/>
            <person name="Xue W."/>
            <person name="Luo G."/>
        </authorList>
    </citation>
    <scope>NUCLEOTIDE SEQUENCE [LARGE SCALE GENOMIC DNA]</scope>
    <source>
        <strain evidence="2 3">AM27-32LB</strain>
    </source>
</reference>
<proteinExistence type="predicted"/>
<feature type="domain" description="YqbQ/XkdQ" evidence="1">
    <location>
        <begin position="24"/>
        <end position="262"/>
    </location>
</feature>
<gene>
    <name evidence="2" type="ORF">DW723_03060</name>
</gene>
<dbReference type="AlphaFoldDB" id="A0A414KKT0"/>
<protein>
    <recommendedName>
        <fullName evidence="1">YqbQ/XkdQ domain-containing protein</fullName>
    </recommendedName>
</protein>
<evidence type="ECO:0000259" key="1">
    <source>
        <dbReference type="Pfam" id="PF24032"/>
    </source>
</evidence>
<evidence type="ECO:0000313" key="2">
    <source>
        <dbReference type="EMBL" id="RHE77520.1"/>
    </source>
</evidence>
<accession>A0A414KKT0</accession>
<name>A0A414KKT0_9FIRM</name>